<dbReference type="EMBL" id="CAIJEN010000013">
    <property type="protein sequence ID" value="CAD0091508.1"/>
    <property type="molecule type" value="Genomic_DNA"/>
</dbReference>
<evidence type="ECO:0000313" key="3">
    <source>
        <dbReference type="EMBL" id="CAD0091508.1"/>
    </source>
</evidence>
<feature type="compositionally biased region" description="Acidic residues" evidence="1">
    <location>
        <begin position="100"/>
        <end position="110"/>
    </location>
</feature>
<keyword evidence="4" id="KW-1185">Reference proteome</keyword>
<name>A0A9N8PE57_9PEZI</name>
<feature type="region of interest" description="Disordered" evidence="1">
    <location>
        <begin position="154"/>
        <end position="186"/>
    </location>
</feature>
<feature type="compositionally biased region" description="Polar residues" evidence="1">
    <location>
        <begin position="82"/>
        <end position="92"/>
    </location>
</feature>
<reference evidence="3" key="1">
    <citation type="submission" date="2020-06" db="EMBL/GenBank/DDBJ databases">
        <authorList>
            <person name="Onetto C."/>
        </authorList>
    </citation>
    <scope>NUCLEOTIDE SEQUENCE</scope>
</reference>
<organism evidence="3 4">
    <name type="scientific">Aureobasidium vineae</name>
    <dbReference type="NCBI Taxonomy" id="2773715"/>
    <lineage>
        <taxon>Eukaryota</taxon>
        <taxon>Fungi</taxon>
        <taxon>Dikarya</taxon>
        <taxon>Ascomycota</taxon>
        <taxon>Pezizomycotina</taxon>
        <taxon>Dothideomycetes</taxon>
        <taxon>Dothideomycetidae</taxon>
        <taxon>Dothideales</taxon>
        <taxon>Saccotheciaceae</taxon>
        <taxon>Aureobasidium</taxon>
    </lineage>
</organism>
<feature type="chain" id="PRO_5040331412" evidence="2">
    <location>
        <begin position="20"/>
        <end position="219"/>
    </location>
</feature>
<evidence type="ECO:0000256" key="2">
    <source>
        <dbReference type="SAM" id="SignalP"/>
    </source>
</evidence>
<sequence length="219" mass="23686">MRAIAIALSCLAGLSAVQATSLVTVVKTVIEDKAVYRVDISTPALDGKVKSELAEINRRNEDDSPGSTTMTRIWITSPYTTNFEIPITQNPSDKPKSETTDDEEGWEDLTETPTPTPTTPDEVIETITRSQSPAGAPVRNTVIPNIPPSAAAPTLTDIPSNWPPKVGPNADPNEQPPLFPEIVNPGYVPKPPPTPVRWCDIYPYPDSDCETMPTVTPTP</sequence>
<keyword evidence="2" id="KW-0732">Signal</keyword>
<gene>
    <name evidence="3" type="ORF">AWRI4619_LOCUS6731</name>
</gene>
<feature type="region of interest" description="Disordered" evidence="1">
    <location>
        <begin position="82"/>
        <end position="121"/>
    </location>
</feature>
<evidence type="ECO:0000313" key="4">
    <source>
        <dbReference type="Proteomes" id="UP000716446"/>
    </source>
</evidence>
<feature type="signal peptide" evidence="2">
    <location>
        <begin position="1"/>
        <end position="19"/>
    </location>
</feature>
<accession>A0A9N8PE57</accession>
<comment type="caution">
    <text evidence="3">The sequence shown here is derived from an EMBL/GenBank/DDBJ whole genome shotgun (WGS) entry which is preliminary data.</text>
</comment>
<dbReference type="AlphaFoldDB" id="A0A9N8PE57"/>
<proteinExistence type="predicted"/>
<evidence type="ECO:0000256" key="1">
    <source>
        <dbReference type="SAM" id="MobiDB-lite"/>
    </source>
</evidence>
<dbReference type="Proteomes" id="UP000716446">
    <property type="component" value="Unassembled WGS sequence"/>
</dbReference>
<protein>
    <submittedName>
        <fullName evidence="3">Uncharacterized protein</fullName>
    </submittedName>
</protein>